<dbReference type="Proteomes" id="UP000073492">
    <property type="component" value="Unassembled WGS sequence"/>
</dbReference>
<dbReference type="AlphaFoldDB" id="A0A139I9L8"/>
<keyword evidence="2" id="KW-1185">Reference proteome</keyword>
<proteinExistence type="predicted"/>
<sequence>MPFISEAEVLALLDLHEEDILWLIQGLISGTLWMIGEFADDDEDFYEDGMIEDRLDNNWRLLAY</sequence>
<comment type="caution">
    <text evidence="1">The sequence shown here is derived from an EMBL/GenBank/DDBJ whole genome shotgun (WGS) entry which is preliminary data.</text>
</comment>
<dbReference type="OrthoDB" id="3055998at2759"/>
<gene>
    <name evidence="1" type="ORF">AC579_1670</name>
</gene>
<evidence type="ECO:0000313" key="1">
    <source>
        <dbReference type="EMBL" id="KXT11285.1"/>
    </source>
</evidence>
<evidence type="ECO:0000313" key="2">
    <source>
        <dbReference type="Proteomes" id="UP000073492"/>
    </source>
</evidence>
<accession>A0A139I9L8</accession>
<organism evidence="1 2">
    <name type="scientific">Pseudocercospora musae</name>
    <dbReference type="NCBI Taxonomy" id="113226"/>
    <lineage>
        <taxon>Eukaryota</taxon>
        <taxon>Fungi</taxon>
        <taxon>Dikarya</taxon>
        <taxon>Ascomycota</taxon>
        <taxon>Pezizomycotina</taxon>
        <taxon>Dothideomycetes</taxon>
        <taxon>Dothideomycetidae</taxon>
        <taxon>Mycosphaerellales</taxon>
        <taxon>Mycosphaerellaceae</taxon>
        <taxon>Pseudocercospora</taxon>
    </lineage>
</organism>
<name>A0A139I9L8_9PEZI</name>
<dbReference type="EMBL" id="LFZO01000210">
    <property type="protein sequence ID" value="KXT11285.1"/>
    <property type="molecule type" value="Genomic_DNA"/>
</dbReference>
<reference evidence="1 2" key="1">
    <citation type="submission" date="2015-07" db="EMBL/GenBank/DDBJ databases">
        <title>Comparative genomics of the Sigatoka disease complex on banana suggests a link between parallel evolutionary changes in Pseudocercospora fijiensis and Pseudocercospora eumusae and increased virulence on the banana host.</title>
        <authorList>
            <person name="Chang T.-C."/>
            <person name="Salvucci A."/>
            <person name="Crous P.W."/>
            <person name="Stergiopoulos I."/>
        </authorList>
    </citation>
    <scope>NUCLEOTIDE SEQUENCE [LARGE SCALE GENOMIC DNA]</scope>
    <source>
        <strain evidence="1 2">CBS 116634</strain>
    </source>
</reference>
<protein>
    <submittedName>
        <fullName evidence="1">Uncharacterized protein</fullName>
    </submittedName>
</protein>